<dbReference type="InterPro" id="IPR024743">
    <property type="entry name" value="Dynein_HC_stalk"/>
</dbReference>
<dbReference type="Proteomes" id="UP000261520">
    <property type="component" value="Unplaced"/>
</dbReference>
<feature type="coiled-coil region" evidence="2">
    <location>
        <begin position="235"/>
        <end position="276"/>
    </location>
</feature>
<proteinExistence type="inferred from homology"/>
<feature type="domain" description="Dynein heavy chain AAA module D4" evidence="4">
    <location>
        <begin position="12"/>
        <end position="62"/>
    </location>
</feature>
<dbReference type="PANTHER" id="PTHR46532">
    <property type="entry name" value="MALE FERTILITY FACTOR KL5"/>
    <property type="match status" value="1"/>
</dbReference>
<dbReference type="InterPro" id="IPR027417">
    <property type="entry name" value="P-loop_NTPase"/>
</dbReference>
<organism evidence="6 7">
    <name type="scientific">Periophthalmus magnuspinnatus</name>
    <dbReference type="NCBI Taxonomy" id="409849"/>
    <lineage>
        <taxon>Eukaryota</taxon>
        <taxon>Metazoa</taxon>
        <taxon>Chordata</taxon>
        <taxon>Craniata</taxon>
        <taxon>Vertebrata</taxon>
        <taxon>Euteleostomi</taxon>
        <taxon>Actinopterygii</taxon>
        <taxon>Neopterygii</taxon>
        <taxon>Teleostei</taxon>
        <taxon>Neoteleostei</taxon>
        <taxon>Acanthomorphata</taxon>
        <taxon>Gobiaria</taxon>
        <taxon>Gobiiformes</taxon>
        <taxon>Gobioidei</taxon>
        <taxon>Gobiidae</taxon>
        <taxon>Oxudercinae</taxon>
        <taxon>Periophthalmus</taxon>
    </lineage>
</organism>
<dbReference type="AlphaFoldDB" id="A0A3B4AMY3"/>
<feature type="coiled-coil region" evidence="2">
    <location>
        <begin position="137"/>
        <end position="185"/>
    </location>
</feature>
<keyword evidence="7" id="KW-1185">Reference proteome</keyword>
<reference evidence="6" key="2">
    <citation type="submission" date="2025-09" db="UniProtKB">
        <authorList>
            <consortium name="Ensembl"/>
        </authorList>
    </citation>
    <scope>IDENTIFICATION</scope>
</reference>
<evidence type="ECO:0000313" key="7">
    <source>
        <dbReference type="Proteomes" id="UP000261520"/>
    </source>
</evidence>
<dbReference type="Pfam" id="PF12780">
    <property type="entry name" value="AAA_8"/>
    <property type="match status" value="1"/>
</dbReference>
<dbReference type="PANTHER" id="PTHR46532:SF11">
    <property type="entry name" value="DYNEIN AXONEMAL HEAVY CHAIN 12"/>
    <property type="match status" value="1"/>
</dbReference>
<evidence type="ECO:0000259" key="3">
    <source>
        <dbReference type="Pfam" id="PF12777"/>
    </source>
</evidence>
<dbReference type="InterPro" id="IPR026983">
    <property type="entry name" value="DHC"/>
</dbReference>
<keyword evidence="2" id="KW-0175">Coiled coil</keyword>
<dbReference type="GO" id="GO:0007018">
    <property type="term" value="P:microtubule-based movement"/>
    <property type="evidence" value="ECO:0007669"/>
    <property type="project" value="InterPro"/>
</dbReference>
<dbReference type="Pfam" id="PF12781">
    <property type="entry name" value="AAA_9"/>
    <property type="match status" value="1"/>
</dbReference>
<evidence type="ECO:0000259" key="5">
    <source>
        <dbReference type="Pfam" id="PF12781"/>
    </source>
</evidence>
<evidence type="ECO:0008006" key="8">
    <source>
        <dbReference type="Google" id="ProtNLM"/>
    </source>
</evidence>
<dbReference type="Gene3D" id="3.40.50.300">
    <property type="entry name" value="P-loop containing nucleotide triphosphate hydrolases"/>
    <property type="match status" value="1"/>
</dbReference>
<protein>
    <recommendedName>
        <fullName evidence="8">Dynein, axonemal, heavy chain 5 like</fullName>
    </recommendedName>
</protein>
<dbReference type="InterPro" id="IPR024317">
    <property type="entry name" value="Dynein_heavy_chain_D4_dom"/>
</dbReference>
<dbReference type="GO" id="GO:0005858">
    <property type="term" value="C:axonemal dynein complex"/>
    <property type="evidence" value="ECO:0007669"/>
    <property type="project" value="TreeGrafter"/>
</dbReference>
<feature type="domain" description="Dynein heavy chain ATP-binding dynein motor region" evidence="5">
    <location>
        <begin position="374"/>
        <end position="424"/>
    </location>
</feature>
<dbReference type="InterPro" id="IPR035706">
    <property type="entry name" value="AAA_9"/>
</dbReference>
<evidence type="ECO:0000259" key="4">
    <source>
        <dbReference type="Pfam" id="PF12780"/>
    </source>
</evidence>
<dbReference type="GO" id="GO:0045505">
    <property type="term" value="F:dynein intermediate chain binding"/>
    <property type="evidence" value="ECO:0007669"/>
    <property type="project" value="InterPro"/>
</dbReference>
<name>A0A3B4AMY3_9GOBI</name>
<dbReference type="STRING" id="409849.ENSPMGP00000018035"/>
<sequence length="431" mass="48586">MRPSSKFHLVCTPEVKSAVMSTMGTYHNKVSETCERYFERFRRRSHVTPKSFLSFINGYKSLYNEKHNYINTLAERMNVGLAKLMEASESVAKLSKELVVKEKELAIASVKADKVVAEVTVSKQAATIIKNEVQIVKDRAQKIVEEIGKEKAIAEKKLEAAKPALNEAKAALNFQKDKINEETVELLHPYFDMEDYTMEHAKKVCGSVAGLLVWTKAMATFYGINKEVLPLKANLAVQESRLRLAMNELNTVEARLAEKQAEYDLVKAKSDAATKEKEDLLADAEMCRNKMQTASALIDGLSGEKNRWIEQSKELVGDVLQLTGFLSYCGPFNQSFRDMLIKEIWEAELKKNKIPFTENLNLITALVDPPTISEWYLQGLPGDDLSVENGIIVTKATRYPLLIDPQTQGKAWIKKKEQANSLQVWIPVSFS</sequence>
<accession>A0A3B4AMY3</accession>
<dbReference type="Ensembl" id="ENSPMGT00000019240.1">
    <property type="protein sequence ID" value="ENSPMGP00000018035.1"/>
    <property type="gene ID" value="ENSPMGG00000014747.1"/>
</dbReference>
<comment type="similarity">
    <text evidence="1">Belongs to the dynein heavy chain family.</text>
</comment>
<evidence type="ECO:0000256" key="1">
    <source>
        <dbReference type="ARBA" id="ARBA00008887"/>
    </source>
</evidence>
<evidence type="ECO:0000313" key="6">
    <source>
        <dbReference type="Ensembl" id="ENSPMGP00000018035.1"/>
    </source>
</evidence>
<dbReference type="Pfam" id="PF12777">
    <property type="entry name" value="MT"/>
    <property type="match status" value="1"/>
</dbReference>
<dbReference type="Gene3D" id="1.20.920.20">
    <property type="match status" value="2"/>
</dbReference>
<feature type="domain" description="Dynein heavy chain coiled coil stalk" evidence="3">
    <location>
        <begin position="173"/>
        <end position="346"/>
    </location>
</feature>
<reference evidence="6" key="1">
    <citation type="submission" date="2025-08" db="UniProtKB">
        <authorList>
            <consortium name="Ensembl"/>
        </authorList>
    </citation>
    <scope>IDENTIFICATION</scope>
</reference>
<dbReference type="GO" id="GO:0051959">
    <property type="term" value="F:dynein light intermediate chain binding"/>
    <property type="evidence" value="ECO:0007669"/>
    <property type="project" value="InterPro"/>
</dbReference>
<evidence type="ECO:0000256" key="2">
    <source>
        <dbReference type="SAM" id="Coils"/>
    </source>
</evidence>